<dbReference type="InParanoid" id="A0A0V0QUT1"/>
<evidence type="ECO:0000313" key="2">
    <source>
        <dbReference type="EMBL" id="KRX06007.1"/>
    </source>
</evidence>
<evidence type="ECO:0000313" key="3">
    <source>
        <dbReference type="Proteomes" id="UP000054937"/>
    </source>
</evidence>
<gene>
    <name evidence="2" type="ORF">PPERSA_01085</name>
</gene>
<feature type="region of interest" description="Disordered" evidence="1">
    <location>
        <begin position="590"/>
        <end position="612"/>
    </location>
</feature>
<reference evidence="2 3" key="1">
    <citation type="journal article" date="2015" name="Sci. Rep.">
        <title>Genome of the facultative scuticociliatosis pathogen Pseudocohnilembus persalinus provides insight into its virulence through horizontal gene transfer.</title>
        <authorList>
            <person name="Xiong J."/>
            <person name="Wang G."/>
            <person name="Cheng J."/>
            <person name="Tian M."/>
            <person name="Pan X."/>
            <person name="Warren A."/>
            <person name="Jiang C."/>
            <person name="Yuan D."/>
            <person name="Miao W."/>
        </authorList>
    </citation>
    <scope>NUCLEOTIDE SEQUENCE [LARGE SCALE GENOMIC DNA]</scope>
    <source>
        <strain evidence="2">36N120E</strain>
    </source>
</reference>
<sequence>MSQVNYLTLKDIIEVIENYPTESEKIKMLEEDIIFGKQIPEQCQLCQCFQFESSIQIKKHKISECFLFRFDKILQNEQYDNYNIETDDLFEFFSIYTDEEFLCSIPSLQIYDEVYRQKYIKLNFPQEYYVNYVKNKLDYSEKEELFFYELNQYILEKNNYNESQPNQSMLQSKKNQKNIFQQQSLEEYENKQNSLVSQKKSKSGYKYNSFNKFTGLNEISNHNQTIKEQWELGLDKLPIKKQISQDFKIRNKFQNHNISEQEIDYNQVIIEEEPLNTIQNLDSQDHNNRFQNIINQQVTNQQKQQSTRSLTQISQNRLNYSTSSEIHKNILNSSRNKNNFNMQPKNERIFQKDLINRKIQSPKFCKGSPLKNCLKSQTQINQNLENSDENFQKSELRKKSMKLVYQEGQKQTRRFSIQLQNVPVMSMSKFNKNFLKRQSQNQESLLDNIKGISLQSTQQIQQNMNVSNKQKQFNYLKAFQQQGPNDQQANQSKECLNSYQNTNMTKTNQTNTDYTNLLNWQMERVFTDIMLNKYIDIYFENSKNFQWYRNEWNYSNIIQKINQVYDKQRKKNPNYQKITEFKKQRQSFYNGNLPSKEKSQKQNKIKTFDIFG</sequence>
<evidence type="ECO:0000256" key="1">
    <source>
        <dbReference type="SAM" id="MobiDB-lite"/>
    </source>
</evidence>
<dbReference type="EMBL" id="LDAU01000102">
    <property type="protein sequence ID" value="KRX06007.1"/>
    <property type="molecule type" value="Genomic_DNA"/>
</dbReference>
<name>A0A0V0QUT1_PSEPJ</name>
<accession>A0A0V0QUT1</accession>
<proteinExistence type="predicted"/>
<organism evidence="2 3">
    <name type="scientific">Pseudocohnilembus persalinus</name>
    <name type="common">Ciliate</name>
    <dbReference type="NCBI Taxonomy" id="266149"/>
    <lineage>
        <taxon>Eukaryota</taxon>
        <taxon>Sar</taxon>
        <taxon>Alveolata</taxon>
        <taxon>Ciliophora</taxon>
        <taxon>Intramacronucleata</taxon>
        <taxon>Oligohymenophorea</taxon>
        <taxon>Scuticociliatia</taxon>
        <taxon>Philasterida</taxon>
        <taxon>Pseudocohnilembidae</taxon>
        <taxon>Pseudocohnilembus</taxon>
    </lineage>
</organism>
<keyword evidence="3" id="KW-1185">Reference proteome</keyword>
<protein>
    <submittedName>
        <fullName evidence="2">Uncharacterized protein</fullName>
    </submittedName>
</protein>
<dbReference type="Proteomes" id="UP000054937">
    <property type="component" value="Unassembled WGS sequence"/>
</dbReference>
<comment type="caution">
    <text evidence="2">The sequence shown here is derived from an EMBL/GenBank/DDBJ whole genome shotgun (WGS) entry which is preliminary data.</text>
</comment>
<dbReference type="AlphaFoldDB" id="A0A0V0QUT1"/>